<dbReference type="SUPFAM" id="SSF55961">
    <property type="entry name" value="Bet v1-like"/>
    <property type="match status" value="1"/>
</dbReference>
<dbReference type="Pfam" id="PF10604">
    <property type="entry name" value="Polyketide_cyc2"/>
    <property type="match status" value="1"/>
</dbReference>
<dbReference type="EMBL" id="JAMSHJ010000005">
    <property type="protein sequence ID" value="KAI5403207.1"/>
    <property type="molecule type" value="Genomic_DNA"/>
</dbReference>
<gene>
    <name evidence="1" type="ORF">KIW84_050691</name>
</gene>
<dbReference type="Gene3D" id="3.30.530.20">
    <property type="match status" value="1"/>
</dbReference>
<sequence length="343" mass="38647">MGQQSNDLWEGKLTVELTTTAPEQAWPALEDFCNLHKWIPINTCYYLEGVEGQPGLIRYCSSEVVEDAAAVESETTVKWAKEKLLAMDPVRRCLSYEIGENNMGFKSYVATMKVIPVDGEGESVGCLIEWGFVCDPVEGWSIQDFSSYIEYCLQFMANKIEVEASLTVETPVKWYVNGEVTEMNWSWDVNYMSYMELEDMLKIEGYDVLQFSKDVVGYDVIDVYVEHSVGIPEIVDDSELDANIEDDGEDDVQCIGFKNVNGVAEDGTNDPNGVAEDVTNDPNDVAEDVTNDPSVVAEDVTNDPNVDLTMKLGKKILMRIMLQVRVVLRIMSLNLMKNMRRVR</sequence>
<dbReference type="InterPro" id="IPR023393">
    <property type="entry name" value="START-like_dom_sf"/>
</dbReference>
<dbReference type="CDD" id="cd07821">
    <property type="entry name" value="PYR_PYL_RCAR_like"/>
    <property type="match status" value="1"/>
</dbReference>
<accession>A0A9D5A9Q0</accession>
<dbReference type="Proteomes" id="UP001058974">
    <property type="component" value="Chromosome 5"/>
</dbReference>
<dbReference type="PANTHER" id="PTHR33789:SF11">
    <property type="entry name" value="OS05G0202300 PROTEIN"/>
    <property type="match status" value="1"/>
</dbReference>
<evidence type="ECO:0000313" key="1">
    <source>
        <dbReference type="EMBL" id="KAI5403207.1"/>
    </source>
</evidence>
<keyword evidence="2" id="KW-1185">Reference proteome</keyword>
<comment type="caution">
    <text evidence="1">The sequence shown here is derived from an EMBL/GenBank/DDBJ whole genome shotgun (WGS) entry which is preliminary data.</text>
</comment>
<reference evidence="1 2" key="1">
    <citation type="journal article" date="2022" name="Nat. Genet.">
        <title>Improved pea reference genome and pan-genome highlight genomic features and evolutionary characteristics.</title>
        <authorList>
            <person name="Yang T."/>
            <person name="Liu R."/>
            <person name="Luo Y."/>
            <person name="Hu S."/>
            <person name="Wang D."/>
            <person name="Wang C."/>
            <person name="Pandey M.K."/>
            <person name="Ge S."/>
            <person name="Xu Q."/>
            <person name="Li N."/>
            <person name="Li G."/>
            <person name="Huang Y."/>
            <person name="Saxena R.K."/>
            <person name="Ji Y."/>
            <person name="Li M."/>
            <person name="Yan X."/>
            <person name="He Y."/>
            <person name="Liu Y."/>
            <person name="Wang X."/>
            <person name="Xiang C."/>
            <person name="Varshney R.K."/>
            <person name="Ding H."/>
            <person name="Gao S."/>
            <person name="Zong X."/>
        </authorList>
    </citation>
    <scope>NUCLEOTIDE SEQUENCE [LARGE SCALE GENOMIC DNA]</scope>
    <source>
        <strain evidence="1 2">cv. Zhongwan 6</strain>
    </source>
</reference>
<dbReference type="AlphaFoldDB" id="A0A9D5A9Q0"/>
<evidence type="ECO:0000313" key="2">
    <source>
        <dbReference type="Proteomes" id="UP001058974"/>
    </source>
</evidence>
<dbReference type="Gramene" id="Psat05G0069100-T1">
    <property type="protein sequence ID" value="KAI5403207.1"/>
    <property type="gene ID" value="KIW84_050691"/>
</dbReference>
<dbReference type="PANTHER" id="PTHR33789">
    <property type="entry name" value="LACHRYMATORY-FACTOR SYNTHASE"/>
    <property type="match status" value="1"/>
</dbReference>
<dbReference type="InterPro" id="IPR019587">
    <property type="entry name" value="Polyketide_cyclase/dehydratase"/>
</dbReference>
<organism evidence="1 2">
    <name type="scientific">Pisum sativum</name>
    <name type="common">Garden pea</name>
    <name type="synonym">Lathyrus oleraceus</name>
    <dbReference type="NCBI Taxonomy" id="3888"/>
    <lineage>
        <taxon>Eukaryota</taxon>
        <taxon>Viridiplantae</taxon>
        <taxon>Streptophyta</taxon>
        <taxon>Embryophyta</taxon>
        <taxon>Tracheophyta</taxon>
        <taxon>Spermatophyta</taxon>
        <taxon>Magnoliopsida</taxon>
        <taxon>eudicotyledons</taxon>
        <taxon>Gunneridae</taxon>
        <taxon>Pentapetalae</taxon>
        <taxon>rosids</taxon>
        <taxon>fabids</taxon>
        <taxon>Fabales</taxon>
        <taxon>Fabaceae</taxon>
        <taxon>Papilionoideae</taxon>
        <taxon>50 kb inversion clade</taxon>
        <taxon>NPAAA clade</taxon>
        <taxon>Hologalegina</taxon>
        <taxon>IRL clade</taxon>
        <taxon>Fabeae</taxon>
        <taxon>Lathyrus</taxon>
    </lineage>
</organism>
<proteinExistence type="predicted"/>
<dbReference type="FunFam" id="3.30.530.20:FF:000064">
    <property type="entry name" value="Lachrymatory-factor synthase"/>
    <property type="match status" value="1"/>
</dbReference>
<protein>
    <submittedName>
        <fullName evidence="1">Uncharacterized protein</fullName>
    </submittedName>
</protein>
<name>A0A9D5A9Q0_PEA</name>
<dbReference type="GO" id="GO:0004864">
    <property type="term" value="F:protein phosphatase inhibitor activity"/>
    <property type="evidence" value="ECO:0007669"/>
    <property type="project" value="UniProtKB-ARBA"/>
</dbReference>
<dbReference type="InterPro" id="IPR053249">
    <property type="entry name" value="LFS"/>
</dbReference>